<dbReference type="GeneID" id="93069562"/>
<reference evidence="7 8" key="1">
    <citation type="submission" date="2018-06" db="EMBL/GenBank/DDBJ databases">
        <authorList>
            <consortium name="Pathogen Informatics"/>
            <person name="Doyle S."/>
        </authorList>
    </citation>
    <scope>NUCLEOTIDE SEQUENCE [LARGE SCALE GENOMIC DNA]</scope>
    <source>
        <strain evidence="7 8">NCTC11155</strain>
    </source>
</reference>
<reference evidence="6 9" key="3">
    <citation type="journal article" date="2019" name="Science, e1252229">
        <title>Invertible promoters mediate bacterial phase variation, antibiotic resistance, and host adaptation in the gut.</title>
        <authorList>
            <person name="Jiang X."/>
            <person name="Hall A.B."/>
            <person name="Arthur T.D."/>
            <person name="Plichta D.R."/>
            <person name="Covington C.T."/>
            <person name="Poyet M."/>
            <person name="Crothers J."/>
            <person name="Moses P.L."/>
            <person name="Tolonen A.C."/>
            <person name="Vlamakis H."/>
            <person name="Alm E.J."/>
            <person name="Xavier R.J."/>
        </authorList>
    </citation>
    <scope>NUCLEOTIDE SEQUENCE [LARGE SCALE GENOMIC DNA]</scope>
    <source>
        <strain evidence="9">bj_0095</strain>
        <strain evidence="6">Bj_0095</strain>
    </source>
</reference>
<gene>
    <name evidence="7" type="primary">bdhA</name>
    <name evidence="6" type="ORF">EAJ03_17685</name>
    <name evidence="5" type="ORF">F2Z23_17945</name>
    <name evidence="7" type="ORF">NCTC11155_02814</name>
</gene>
<dbReference type="Gene3D" id="3.40.50.1970">
    <property type="match status" value="1"/>
</dbReference>
<dbReference type="EMBL" id="RCXL01000039">
    <property type="protein sequence ID" value="RYT69072.1"/>
    <property type="molecule type" value="Genomic_DNA"/>
</dbReference>
<evidence type="ECO:0000313" key="8">
    <source>
        <dbReference type="Proteomes" id="UP000254424"/>
    </source>
</evidence>
<dbReference type="GO" id="GO:0005829">
    <property type="term" value="C:cytosol"/>
    <property type="evidence" value="ECO:0007669"/>
    <property type="project" value="TreeGrafter"/>
</dbReference>
<evidence type="ECO:0000259" key="4">
    <source>
        <dbReference type="Pfam" id="PF25137"/>
    </source>
</evidence>
<dbReference type="FunFam" id="3.40.50.1970:FF:000003">
    <property type="entry name" value="Alcohol dehydrogenase, iron-containing"/>
    <property type="match status" value="1"/>
</dbReference>
<dbReference type="Gene3D" id="1.20.1090.10">
    <property type="entry name" value="Dehydroquinate synthase-like - alpha domain"/>
    <property type="match status" value="1"/>
</dbReference>
<keyword evidence="2 7" id="KW-0560">Oxidoreductase</keyword>
<evidence type="ECO:0000313" key="5">
    <source>
        <dbReference type="EMBL" id="KAA5269254.1"/>
    </source>
</evidence>
<dbReference type="Proteomes" id="UP000254424">
    <property type="component" value="Unassembled WGS sequence"/>
</dbReference>
<dbReference type="RefSeq" id="WP_004292101.1">
    <property type="nucleotide sequence ID" value="NZ_CABKNQ010000017.1"/>
</dbReference>
<dbReference type="GO" id="GO:0008106">
    <property type="term" value="F:alcohol dehydrogenase (NADP+) activity"/>
    <property type="evidence" value="ECO:0007669"/>
    <property type="project" value="TreeGrafter"/>
</dbReference>
<dbReference type="CDD" id="cd08187">
    <property type="entry name" value="BDH"/>
    <property type="match status" value="1"/>
</dbReference>
<dbReference type="Proteomes" id="UP000335496">
    <property type="component" value="Unassembled WGS sequence"/>
</dbReference>
<dbReference type="SUPFAM" id="SSF56796">
    <property type="entry name" value="Dehydroquinate synthase-like"/>
    <property type="match status" value="1"/>
</dbReference>
<protein>
    <submittedName>
        <fullName evidence="7">Iron-containing alcohol dehydrogenase</fullName>
        <ecNumber evidence="7">1.1.1.-</ecNumber>
    </submittedName>
</protein>
<proteinExistence type="inferred from homology"/>
<evidence type="ECO:0000256" key="2">
    <source>
        <dbReference type="ARBA" id="ARBA00023002"/>
    </source>
</evidence>
<dbReference type="InterPro" id="IPR044731">
    <property type="entry name" value="BDH-like"/>
</dbReference>
<dbReference type="Pfam" id="PF25137">
    <property type="entry name" value="ADH_Fe_C"/>
    <property type="match status" value="1"/>
</dbReference>
<sequence length="394" mass="43364">MKDFNYYAPTEVVFGREAEARTGQLVHKYQGTKVLVHYGGQSAKRSGLLDAVCRSLQEAGIAYVTLGGVVPNPRVAKVREGVELCRKEGVDFILAVGGGSVIDSAKAISIGVPYEGDVWDFYLRKAVAETCLPVATVLTIPAAGSEMSNGSVITNDEGKLKKDYCTDIFRCKFAVMNPERTFTLPAYQTACGVTDIMMHTMERYFSHEDDMEITDSVAESILCTVKETVFKVLHTPDDYVSRAQIMWAGSLAHNDLTGCGTVGDWSTHCLEHELSGMFDVAHGAGLASIWGSWARTVYLLRPTRFARFAVNVMGVPNDFTSPEHTALAGIEAMERFYHAIGMPTSIPELIGRLATEEEIQTMARICSDNDAHTIGTFKPLNMQDMIDIYWKANR</sequence>
<evidence type="ECO:0000259" key="3">
    <source>
        <dbReference type="Pfam" id="PF00465"/>
    </source>
</evidence>
<dbReference type="PROSITE" id="PS00060">
    <property type="entry name" value="ADH_IRON_2"/>
    <property type="match status" value="1"/>
</dbReference>
<dbReference type="EMBL" id="VVZX01000036">
    <property type="protein sequence ID" value="KAA5269254.1"/>
    <property type="molecule type" value="Genomic_DNA"/>
</dbReference>
<dbReference type="Proteomes" id="UP000291917">
    <property type="component" value="Unassembled WGS sequence"/>
</dbReference>
<feature type="domain" description="Alcohol dehydrogenase iron-type/glycerol dehydrogenase GldA" evidence="3">
    <location>
        <begin position="9"/>
        <end position="178"/>
    </location>
</feature>
<evidence type="ECO:0000256" key="1">
    <source>
        <dbReference type="ARBA" id="ARBA00007358"/>
    </source>
</evidence>
<dbReference type="EC" id="1.1.1.-" evidence="7"/>
<dbReference type="AlphaFoldDB" id="A0A380ZAB8"/>
<dbReference type="PANTHER" id="PTHR43633">
    <property type="entry name" value="ALCOHOL DEHYDROGENASE YQHD"/>
    <property type="match status" value="1"/>
</dbReference>
<reference evidence="5 10" key="2">
    <citation type="journal article" date="2019" name="Nat. Med.">
        <title>A library of human gut bacterial isolates paired with longitudinal multiomics data enables mechanistic microbiome research.</title>
        <authorList>
            <person name="Poyet M."/>
            <person name="Groussin M."/>
            <person name="Gibbons S.M."/>
            <person name="Avila-Pacheco J."/>
            <person name="Jiang X."/>
            <person name="Kearney S.M."/>
            <person name="Perrotta A.R."/>
            <person name="Berdy B."/>
            <person name="Zhao S."/>
            <person name="Lieberman T.D."/>
            <person name="Swanson P.K."/>
            <person name="Smith M."/>
            <person name="Roesemann S."/>
            <person name="Alexander J.E."/>
            <person name="Rich S.A."/>
            <person name="Livny J."/>
            <person name="Vlamakis H."/>
            <person name="Clish C."/>
            <person name="Bullock K."/>
            <person name="Deik A."/>
            <person name="Scott J."/>
            <person name="Pierce K.A."/>
            <person name="Xavier R.J."/>
            <person name="Alm E.J."/>
        </authorList>
    </citation>
    <scope>NUCLEOTIDE SEQUENCE [LARGE SCALE GENOMIC DNA]</scope>
    <source>
        <strain evidence="5 10">BIOML-A1</strain>
    </source>
</reference>
<dbReference type="GO" id="GO:0046872">
    <property type="term" value="F:metal ion binding"/>
    <property type="evidence" value="ECO:0007669"/>
    <property type="project" value="InterPro"/>
</dbReference>
<dbReference type="InterPro" id="IPR018211">
    <property type="entry name" value="ADH_Fe_CS"/>
</dbReference>
<accession>A0A380ZAB8</accession>
<dbReference type="InterPro" id="IPR001670">
    <property type="entry name" value="ADH_Fe/GldA"/>
</dbReference>
<dbReference type="OrthoDB" id="9801156at2"/>
<evidence type="ECO:0000313" key="7">
    <source>
        <dbReference type="EMBL" id="SUV43420.1"/>
    </source>
</evidence>
<name>A0A380ZAB8_9BACE</name>
<dbReference type="EMBL" id="UFSX01000002">
    <property type="protein sequence ID" value="SUV43420.1"/>
    <property type="molecule type" value="Genomic_DNA"/>
</dbReference>
<dbReference type="InterPro" id="IPR056798">
    <property type="entry name" value="ADH_Fe_C"/>
</dbReference>
<keyword evidence="10" id="KW-1185">Reference proteome</keyword>
<evidence type="ECO:0000313" key="6">
    <source>
        <dbReference type="EMBL" id="RYT69072.1"/>
    </source>
</evidence>
<comment type="similarity">
    <text evidence="1">Belongs to the iron-containing alcohol dehydrogenase family.</text>
</comment>
<dbReference type="GO" id="GO:1990362">
    <property type="term" value="F:butanol dehydrogenase (NAD+) activity"/>
    <property type="evidence" value="ECO:0007669"/>
    <property type="project" value="InterPro"/>
</dbReference>
<evidence type="ECO:0000313" key="10">
    <source>
        <dbReference type="Proteomes" id="UP000335496"/>
    </source>
</evidence>
<dbReference type="STRING" id="483216.BACEGG_03520"/>
<dbReference type="Pfam" id="PF00465">
    <property type="entry name" value="Fe-ADH"/>
    <property type="match status" value="1"/>
</dbReference>
<evidence type="ECO:0000313" key="9">
    <source>
        <dbReference type="Proteomes" id="UP000291917"/>
    </source>
</evidence>
<dbReference type="GO" id="GO:1990002">
    <property type="term" value="F:methylglyoxal reductase (NADPH) (acetol producing) activity"/>
    <property type="evidence" value="ECO:0007669"/>
    <property type="project" value="TreeGrafter"/>
</dbReference>
<organism evidence="7 8">
    <name type="scientific">Bacteroides eggerthii</name>
    <dbReference type="NCBI Taxonomy" id="28111"/>
    <lineage>
        <taxon>Bacteria</taxon>
        <taxon>Pseudomonadati</taxon>
        <taxon>Bacteroidota</taxon>
        <taxon>Bacteroidia</taxon>
        <taxon>Bacteroidales</taxon>
        <taxon>Bacteroidaceae</taxon>
        <taxon>Bacteroides</taxon>
    </lineage>
</organism>
<dbReference type="PANTHER" id="PTHR43633:SF1">
    <property type="entry name" value="ALCOHOL DEHYDROGENASE YQHD"/>
    <property type="match status" value="1"/>
</dbReference>
<feature type="domain" description="Fe-containing alcohol dehydrogenase-like C-terminal" evidence="4">
    <location>
        <begin position="190"/>
        <end position="392"/>
    </location>
</feature>